<feature type="domain" description="Lipoxygenase" evidence="4">
    <location>
        <begin position="1"/>
        <end position="151"/>
    </location>
</feature>
<dbReference type="PANTHER" id="PTHR11771">
    <property type="entry name" value="LIPOXYGENASE"/>
    <property type="match status" value="1"/>
</dbReference>
<dbReference type="PRINTS" id="PR00087">
    <property type="entry name" value="LIPOXYGENASE"/>
</dbReference>
<evidence type="ECO:0000256" key="1">
    <source>
        <dbReference type="ARBA" id="ARBA00022723"/>
    </source>
</evidence>
<dbReference type="EMBL" id="UYRU01091572">
    <property type="protein sequence ID" value="VDN37730.1"/>
    <property type="molecule type" value="Genomic_DNA"/>
</dbReference>
<dbReference type="PROSITE" id="PS51393">
    <property type="entry name" value="LIPOXYGENASE_3"/>
    <property type="match status" value="1"/>
</dbReference>
<dbReference type="GO" id="GO:0034440">
    <property type="term" value="P:lipid oxidation"/>
    <property type="evidence" value="ECO:0007669"/>
    <property type="project" value="InterPro"/>
</dbReference>
<keyword evidence="3" id="KW-0560">Oxidoreductase</keyword>
<proteinExistence type="predicted"/>
<gene>
    <name evidence="5" type="ORF">DILT_LOCUS17403</name>
</gene>
<evidence type="ECO:0000256" key="2">
    <source>
        <dbReference type="ARBA" id="ARBA00022964"/>
    </source>
</evidence>
<dbReference type="Gene3D" id="3.10.450.60">
    <property type="match status" value="1"/>
</dbReference>
<keyword evidence="6" id="KW-1185">Reference proteome</keyword>
<dbReference type="GO" id="GO:0016702">
    <property type="term" value="F:oxidoreductase activity, acting on single donors with incorporation of molecular oxygen, incorporation of two atoms of oxygen"/>
    <property type="evidence" value="ECO:0007669"/>
    <property type="project" value="InterPro"/>
</dbReference>
<dbReference type="InterPro" id="IPR013819">
    <property type="entry name" value="LipOase_C"/>
</dbReference>
<dbReference type="GO" id="GO:0046872">
    <property type="term" value="F:metal ion binding"/>
    <property type="evidence" value="ECO:0007669"/>
    <property type="project" value="UniProtKB-KW"/>
</dbReference>
<evidence type="ECO:0000313" key="5">
    <source>
        <dbReference type="EMBL" id="VDN37730.1"/>
    </source>
</evidence>
<dbReference type="InterPro" id="IPR000907">
    <property type="entry name" value="LipOase"/>
</dbReference>
<dbReference type="Gene3D" id="1.20.245.10">
    <property type="entry name" value="Lipoxygenase-1, Domain 5"/>
    <property type="match status" value="1"/>
</dbReference>
<reference evidence="5 6" key="1">
    <citation type="submission" date="2018-11" db="EMBL/GenBank/DDBJ databases">
        <authorList>
            <consortium name="Pathogen Informatics"/>
        </authorList>
    </citation>
    <scope>NUCLEOTIDE SEQUENCE [LARGE SCALE GENOMIC DNA]</scope>
</reference>
<keyword evidence="1" id="KW-0479">Metal-binding</keyword>
<dbReference type="Proteomes" id="UP000281553">
    <property type="component" value="Unassembled WGS sequence"/>
</dbReference>
<dbReference type="InterPro" id="IPR020834">
    <property type="entry name" value="LipOase_CS"/>
</dbReference>
<dbReference type="OrthoDB" id="407298at2759"/>
<protein>
    <recommendedName>
        <fullName evidence="4">Lipoxygenase domain-containing protein</fullName>
    </recommendedName>
</protein>
<dbReference type="PROSITE" id="PS00081">
    <property type="entry name" value="LIPOXYGENASE_2"/>
    <property type="match status" value="1"/>
</dbReference>
<evidence type="ECO:0000313" key="6">
    <source>
        <dbReference type="Proteomes" id="UP000281553"/>
    </source>
</evidence>
<evidence type="ECO:0000256" key="3">
    <source>
        <dbReference type="ARBA" id="ARBA00023002"/>
    </source>
</evidence>
<name>A0A3P7NC65_DIBLA</name>
<accession>A0A3P7NC65</accession>
<dbReference type="Pfam" id="PF00305">
    <property type="entry name" value="Lipoxygenase"/>
    <property type="match status" value="1"/>
</dbReference>
<organism evidence="5 6">
    <name type="scientific">Dibothriocephalus latus</name>
    <name type="common">Fish tapeworm</name>
    <name type="synonym">Diphyllobothrium latum</name>
    <dbReference type="NCBI Taxonomy" id="60516"/>
    <lineage>
        <taxon>Eukaryota</taxon>
        <taxon>Metazoa</taxon>
        <taxon>Spiralia</taxon>
        <taxon>Lophotrochozoa</taxon>
        <taxon>Platyhelminthes</taxon>
        <taxon>Cestoda</taxon>
        <taxon>Eucestoda</taxon>
        <taxon>Diphyllobothriidea</taxon>
        <taxon>Diphyllobothriidae</taxon>
        <taxon>Dibothriocephalus</taxon>
    </lineage>
</organism>
<dbReference type="SUPFAM" id="SSF48484">
    <property type="entry name" value="Lipoxigenase"/>
    <property type="match status" value="1"/>
</dbReference>
<evidence type="ECO:0000259" key="4">
    <source>
        <dbReference type="PROSITE" id="PS51393"/>
    </source>
</evidence>
<dbReference type="AlphaFoldDB" id="A0A3P7NC65"/>
<keyword evidence="2" id="KW-0223">Dioxygenase</keyword>
<dbReference type="InterPro" id="IPR036226">
    <property type="entry name" value="LipOase_C_sf"/>
</dbReference>
<sequence length="151" mass="17480">MVNDVAFGAQRLKGCNPFVIQLCTELPPSMECIREWIKPHLEGWTLQQTIVAKRLYVVDYAIMRGLHCRPGRLFLFTDSSDDWLQAKLWFNLADACHHMIAGRLLNHLLLESIYVSMRRNLAQSHPIYQLLAPHFRSLLAVNRYLLSFSAL</sequence>